<protein>
    <submittedName>
        <fullName evidence="1">DEBR0S1_08504g1_1</fullName>
    </submittedName>
</protein>
<sequence>MCILLCTRKHPDYPLIIASNRDEYFDRPTQLAGFIDENTLCPVDLGRQEHGTWIGITKQGRVAVLVNYREPAMECLNKISRGSIPMKFLKSNKKAITWSESANKHMNGFKDVGGFSLLFGELQASQGGKEIMPLHIMSNRYRETVSVFNTEETLNRQDNDRYHKMQLFDTIGLSNSPYLEPWPKVTEGKKLVEEVAENAVRQKWNKDKLVSKLFEVLTVAHPSDPEKWLNYNLEEGFDQMPKSIFVPPLRKTKGPACSESKSKPTSLYGTRTQTVILVDKHGKVTYVEKTLHSSEDLTEKPQLHCSEFQIQGWVDGRNAVSAENKQNDGCEMNEQTSKQTHPVKLLYSAN</sequence>
<dbReference type="Proteomes" id="UP000478008">
    <property type="component" value="Unassembled WGS sequence"/>
</dbReference>
<evidence type="ECO:0000313" key="1">
    <source>
        <dbReference type="EMBL" id="VUG16132.1"/>
    </source>
</evidence>
<dbReference type="GO" id="GO:0009306">
    <property type="term" value="P:protein secretion"/>
    <property type="evidence" value="ECO:0007669"/>
    <property type="project" value="TreeGrafter"/>
</dbReference>
<dbReference type="AlphaFoldDB" id="A0A7D9CXU6"/>
<dbReference type="Pfam" id="PF05742">
    <property type="entry name" value="TANGO2"/>
    <property type="match status" value="1"/>
</dbReference>
<dbReference type="PANTHER" id="PTHR17985:SF8">
    <property type="entry name" value="TRANSPORT AND GOLGI ORGANIZATION PROTEIN 2 HOMOLOG"/>
    <property type="match status" value="1"/>
</dbReference>
<evidence type="ECO:0000313" key="2">
    <source>
        <dbReference type="Proteomes" id="UP000478008"/>
    </source>
</evidence>
<gene>
    <name evidence="1" type="ORF">DEBR0S1_08504G</name>
</gene>
<dbReference type="InterPro" id="IPR008551">
    <property type="entry name" value="TANGO2"/>
</dbReference>
<dbReference type="GO" id="GO:0005794">
    <property type="term" value="C:Golgi apparatus"/>
    <property type="evidence" value="ECO:0007669"/>
    <property type="project" value="TreeGrafter"/>
</dbReference>
<dbReference type="EMBL" id="CABFWN010000001">
    <property type="protein sequence ID" value="VUG16132.1"/>
    <property type="molecule type" value="Genomic_DNA"/>
</dbReference>
<organism evidence="1 2">
    <name type="scientific">Dekkera bruxellensis</name>
    <name type="common">Brettanomyces custersii</name>
    <dbReference type="NCBI Taxonomy" id="5007"/>
    <lineage>
        <taxon>Eukaryota</taxon>
        <taxon>Fungi</taxon>
        <taxon>Dikarya</taxon>
        <taxon>Ascomycota</taxon>
        <taxon>Saccharomycotina</taxon>
        <taxon>Pichiomycetes</taxon>
        <taxon>Pichiales</taxon>
        <taxon>Pichiaceae</taxon>
        <taxon>Brettanomyces</taxon>
    </lineage>
</organism>
<accession>A0A7D9CXU6</accession>
<name>A0A7D9CXU6_DEKBR</name>
<dbReference type="PANTHER" id="PTHR17985">
    <property type="entry name" value="SER/THR-RICH PROTEIN T10 IN DGCR REGION"/>
    <property type="match status" value="1"/>
</dbReference>
<dbReference type="GO" id="GO:0007030">
    <property type="term" value="P:Golgi organization"/>
    <property type="evidence" value="ECO:0007669"/>
    <property type="project" value="TreeGrafter"/>
</dbReference>
<keyword evidence="2" id="KW-1185">Reference proteome</keyword>
<proteinExistence type="predicted"/>
<reference evidence="1 2" key="1">
    <citation type="submission" date="2019-07" db="EMBL/GenBank/DDBJ databases">
        <authorList>
            <person name="Friedrich A."/>
            <person name="Schacherer J."/>
        </authorList>
    </citation>
    <scope>NUCLEOTIDE SEQUENCE [LARGE SCALE GENOMIC DNA]</scope>
</reference>